<dbReference type="Gene3D" id="1.10.10.10">
    <property type="entry name" value="Winged helix-like DNA-binding domain superfamily/Winged helix DNA-binding domain"/>
    <property type="match status" value="1"/>
</dbReference>
<evidence type="ECO:0000313" key="5">
    <source>
        <dbReference type="EMBL" id="GII26532.1"/>
    </source>
</evidence>
<name>A0A8J3TJV9_9ACTN</name>
<dbReference type="GO" id="GO:0003677">
    <property type="term" value="F:DNA binding"/>
    <property type="evidence" value="ECO:0007669"/>
    <property type="project" value="UniProtKB-KW"/>
</dbReference>
<organism evidence="5 6">
    <name type="scientific">Planosporangium mesophilum</name>
    <dbReference type="NCBI Taxonomy" id="689768"/>
    <lineage>
        <taxon>Bacteria</taxon>
        <taxon>Bacillati</taxon>
        <taxon>Actinomycetota</taxon>
        <taxon>Actinomycetes</taxon>
        <taxon>Micromonosporales</taxon>
        <taxon>Micromonosporaceae</taxon>
        <taxon>Planosporangium</taxon>
    </lineage>
</organism>
<dbReference type="SUPFAM" id="SSF46785">
    <property type="entry name" value="Winged helix' DNA-binding domain"/>
    <property type="match status" value="1"/>
</dbReference>
<dbReference type="PANTHER" id="PTHR33154:SF15">
    <property type="entry name" value="REGULATORY PROTEIN ARSR"/>
    <property type="match status" value="1"/>
</dbReference>
<keyword evidence="1" id="KW-0805">Transcription regulation</keyword>
<protein>
    <submittedName>
        <fullName evidence="5">Transcriptional regulator</fullName>
    </submittedName>
</protein>
<dbReference type="Pfam" id="PF12840">
    <property type="entry name" value="HTH_20"/>
    <property type="match status" value="1"/>
</dbReference>
<comment type="caution">
    <text evidence="5">The sequence shown here is derived from an EMBL/GenBank/DDBJ whole genome shotgun (WGS) entry which is preliminary data.</text>
</comment>
<evidence type="ECO:0000256" key="1">
    <source>
        <dbReference type="ARBA" id="ARBA00023015"/>
    </source>
</evidence>
<accession>A0A8J3TJV9</accession>
<evidence type="ECO:0000313" key="6">
    <source>
        <dbReference type="Proteomes" id="UP000599074"/>
    </source>
</evidence>
<dbReference type="CDD" id="cd00090">
    <property type="entry name" value="HTH_ARSR"/>
    <property type="match status" value="1"/>
</dbReference>
<dbReference type="RefSeq" id="WP_239088564.1">
    <property type="nucleotide sequence ID" value="NZ_BOON01000085.1"/>
</dbReference>
<dbReference type="GO" id="GO:0003700">
    <property type="term" value="F:DNA-binding transcription factor activity"/>
    <property type="evidence" value="ECO:0007669"/>
    <property type="project" value="InterPro"/>
</dbReference>
<sequence>MTEEQPPLRIRDPRVMRALAHPARLAIMDALATGQTGTATQFAQIVGLSPSATSYHLRALAKYELVEEAPSRGDGRERVWKRTGRRIQLDAGPNDPPEVLDAGRLLTDALLARDEAQARQWWEVAASEDPEWYAASRLSKTHIVVTADELQQLNEAIEELIKPYSLMRRLSTPEGARPVAVSYWAFPIDRLASGDVKP</sequence>
<dbReference type="InterPro" id="IPR036390">
    <property type="entry name" value="WH_DNA-bd_sf"/>
</dbReference>
<dbReference type="EMBL" id="BOON01000085">
    <property type="protein sequence ID" value="GII26532.1"/>
    <property type="molecule type" value="Genomic_DNA"/>
</dbReference>
<dbReference type="PANTHER" id="PTHR33154">
    <property type="entry name" value="TRANSCRIPTIONAL REGULATOR, ARSR FAMILY"/>
    <property type="match status" value="1"/>
</dbReference>
<dbReference type="InterPro" id="IPR051081">
    <property type="entry name" value="HTH_MetalResp_TranReg"/>
</dbReference>
<keyword evidence="2" id="KW-0238">DNA-binding</keyword>
<keyword evidence="6" id="KW-1185">Reference proteome</keyword>
<dbReference type="Proteomes" id="UP000599074">
    <property type="component" value="Unassembled WGS sequence"/>
</dbReference>
<reference evidence="5" key="1">
    <citation type="submission" date="2021-01" db="EMBL/GenBank/DDBJ databases">
        <title>Whole genome shotgun sequence of Planosporangium mesophilum NBRC 109066.</title>
        <authorList>
            <person name="Komaki H."/>
            <person name="Tamura T."/>
        </authorList>
    </citation>
    <scope>NUCLEOTIDE SEQUENCE</scope>
    <source>
        <strain evidence="5">NBRC 109066</strain>
    </source>
</reference>
<dbReference type="InterPro" id="IPR001845">
    <property type="entry name" value="HTH_ArsR_DNA-bd_dom"/>
</dbReference>
<evidence type="ECO:0000259" key="4">
    <source>
        <dbReference type="SMART" id="SM00418"/>
    </source>
</evidence>
<keyword evidence="3" id="KW-0804">Transcription</keyword>
<dbReference type="InterPro" id="IPR011991">
    <property type="entry name" value="ArsR-like_HTH"/>
</dbReference>
<dbReference type="AlphaFoldDB" id="A0A8J3TJV9"/>
<evidence type="ECO:0000256" key="2">
    <source>
        <dbReference type="ARBA" id="ARBA00023125"/>
    </source>
</evidence>
<dbReference type="SMART" id="SM00418">
    <property type="entry name" value="HTH_ARSR"/>
    <property type="match status" value="1"/>
</dbReference>
<dbReference type="InterPro" id="IPR036388">
    <property type="entry name" value="WH-like_DNA-bd_sf"/>
</dbReference>
<gene>
    <name evidence="5" type="ORF">Pme01_61290</name>
</gene>
<proteinExistence type="predicted"/>
<evidence type="ECO:0000256" key="3">
    <source>
        <dbReference type="ARBA" id="ARBA00023163"/>
    </source>
</evidence>
<feature type="domain" description="HTH arsR-type" evidence="4">
    <location>
        <begin position="14"/>
        <end position="91"/>
    </location>
</feature>